<evidence type="ECO:0000313" key="4">
    <source>
        <dbReference type="Proteomes" id="UP001163105"/>
    </source>
</evidence>
<comment type="caution">
    <text evidence="3">The sequence shown here is derived from an EMBL/GenBank/DDBJ whole genome shotgun (WGS) entry which is preliminary data.</text>
</comment>
<evidence type="ECO:0000256" key="2">
    <source>
        <dbReference type="SAM" id="SignalP"/>
    </source>
</evidence>
<protein>
    <submittedName>
        <fullName evidence="3">DNA mismatch repair protein MSH2</fullName>
    </submittedName>
</protein>
<sequence>MRLLPSLLGVAALGQAFIIPSNTHDGVYLVTRDAAGNDVHTEISGPSPYMYPRNSTLPGDEHRSLSPRAGRMPGRTRWCGCNFALNKGDRDDAVNKLKSQRGIRQFSSQSVYSISGSVVAFVCKINASHNWASLEDGPEAVDMVMDEIEKFCGRNVPGTVPVYGPDGEIVATIIGVMQWYSGQNFCKAAKGSPRQNCTTASGPPRN</sequence>
<gene>
    <name evidence="3" type="ORF">O9K51_06826</name>
</gene>
<evidence type="ECO:0000313" key="3">
    <source>
        <dbReference type="EMBL" id="KAJ6441032.1"/>
    </source>
</evidence>
<dbReference type="AlphaFoldDB" id="A0AB34FRR8"/>
<dbReference type="Proteomes" id="UP001163105">
    <property type="component" value="Unassembled WGS sequence"/>
</dbReference>
<evidence type="ECO:0000256" key="1">
    <source>
        <dbReference type="SAM" id="MobiDB-lite"/>
    </source>
</evidence>
<feature type="signal peptide" evidence="2">
    <location>
        <begin position="1"/>
        <end position="16"/>
    </location>
</feature>
<feature type="chain" id="PRO_5044209670" evidence="2">
    <location>
        <begin position="17"/>
        <end position="206"/>
    </location>
</feature>
<feature type="region of interest" description="Disordered" evidence="1">
    <location>
        <begin position="41"/>
        <end position="69"/>
    </location>
</feature>
<proteinExistence type="predicted"/>
<name>A0AB34FRR8_9HYPO</name>
<reference evidence="3" key="1">
    <citation type="submission" date="2023-01" db="EMBL/GenBank/DDBJ databases">
        <title>The growth and conidiation of Purpureocillium lavendulum are regulated by nitrogen source and histone H3K14 acetylation.</title>
        <authorList>
            <person name="Tang P."/>
            <person name="Han J."/>
            <person name="Zhang C."/>
            <person name="Tang P."/>
            <person name="Qi F."/>
            <person name="Zhang K."/>
            <person name="Liang L."/>
        </authorList>
    </citation>
    <scope>NUCLEOTIDE SEQUENCE</scope>
    <source>
        <strain evidence="3">YMF1.00683</strain>
    </source>
</reference>
<dbReference type="EMBL" id="JAQHRD010000005">
    <property type="protein sequence ID" value="KAJ6441032.1"/>
    <property type="molecule type" value="Genomic_DNA"/>
</dbReference>
<accession>A0AB34FRR8</accession>
<organism evidence="3 4">
    <name type="scientific">Purpureocillium lavendulum</name>
    <dbReference type="NCBI Taxonomy" id="1247861"/>
    <lineage>
        <taxon>Eukaryota</taxon>
        <taxon>Fungi</taxon>
        <taxon>Dikarya</taxon>
        <taxon>Ascomycota</taxon>
        <taxon>Pezizomycotina</taxon>
        <taxon>Sordariomycetes</taxon>
        <taxon>Hypocreomycetidae</taxon>
        <taxon>Hypocreales</taxon>
        <taxon>Ophiocordycipitaceae</taxon>
        <taxon>Purpureocillium</taxon>
    </lineage>
</organism>
<keyword evidence="2" id="KW-0732">Signal</keyword>
<keyword evidence="4" id="KW-1185">Reference proteome</keyword>